<dbReference type="Pfam" id="PF03795">
    <property type="entry name" value="YCII"/>
    <property type="match status" value="1"/>
</dbReference>
<dbReference type="InterPro" id="IPR011008">
    <property type="entry name" value="Dimeric_a/b-barrel"/>
</dbReference>
<protein>
    <recommendedName>
        <fullName evidence="2">YCII-related domain-containing protein</fullName>
    </recommendedName>
</protein>
<proteinExistence type="inferred from homology"/>
<dbReference type="InterPro" id="IPR005545">
    <property type="entry name" value="YCII"/>
</dbReference>
<evidence type="ECO:0000313" key="4">
    <source>
        <dbReference type="Proteomes" id="UP000292445"/>
    </source>
</evidence>
<dbReference type="Proteomes" id="UP000292445">
    <property type="component" value="Unassembled WGS sequence"/>
</dbReference>
<evidence type="ECO:0000256" key="1">
    <source>
        <dbReference type="ARBA" id="ARBA00007689"/>
    </source>
</evidence>
<feature type="domain" description="YCII-related" evidence="2">
    <location>
        <begin position="2"/>
        <end position="114"/>
    </location>
</feature>
<accession>A0A4Q7NLP4</accession>
<keyword evidence="4" id="KW-1185">Reference proteome</keyword>
<comment type="caution">
    <text evidence="3">The sequence shown here is derived from an EMBL/GenBank/DDBJ whole genome shotgun (WGS) entry which is preliminary data.</text>
</comment>
<dbReference type="PANTHER" id="PTHR35174:SF3">
    <property type="entry name" value="BLL7171 PROTEIN"/>
    <property type="match status" value="1"/>
</dbReference>
<dbReference type="EMBL" id="SGXC01000001">
    <property type="protein sequence ID" value="RZS85856.1"/>
    <property type="molecule type" value="Genomic_DNA"/>
</dbReference>
<dbReference type="RefSeq" id="WP_130357006.1">
    <property type="nucleotide sequence ID" value="NZ_SGXC01000001.1"/>
</dbReference>
<reference evidence="3 4" key="1">
    <citation type="submission" date="2019-02" db="EMBL/GenBank/DDBJ databases">
        <title>Genomic Encyclopedia of Type Strains, Phase IV (KMG-IV): sequencing the most valuable type-strain genomes for metagenomic binning, comparative biology and taxonomic classification.</title>
        <authorList>
            <person name="Goeker M."/>
        </authorList>
    </citation>
    <scope>NUCLEOTIDE SEQUENCE [LARGE SCALE GENOMIC DNA]</scope>
    <source>
        <strain evidence="3 4">K24</strain>
    </source>
</reference>
<organism evidence="3 4">
    <name type="scientific">Pigmentiphaga kullae</name>
    <dbReference type="NCBI Taxonomy" id="151784"/>
    <lineage>
        <taxon>Bacteria</taxon>
        <taxon>Pseudomonadati</taxon>
        <taxon>Pseudomonadota</taxon>
        <taxon>Betaproteobacteria</taxon>
        <taxon>Burkholderiales</taxon>
        <taxon>Alcaligenaceae</taxon>
        <taxon>Pigmentiphaga</taxon>
    </lineage>
</organism>
<dbReference type="Gene3D" id="3.30.70.1060">
    <property type="entry name" value="Dimeric alpha+beta barrel"/>
    <property type="match status" value="1"/>
</dbReference>
<dbReference type="OrthoDB" id="9807535at2"/>
<dbReference type="AlphaFoldDB" id="A0A4Q7NLP4"/>
<comment type="similarity">
    <text evidence="1">Belongs to the YciI family.</text>
</comment>
<dbReference type="SUPFAM" id="SSF54909">
    <property type="entry name" value="Dimeric alpha+beta barrel"/>
    <property type="match status" value="1"/>
</dbReference>
<sequence length="117" mass="12885">MAYMLLIVEPTGQRAERSEEAGRELYDRMVAFGADLKTRGLLLAAESLASQDSAVRVRKQDGRARLVDGPFAEAKEMIGGFFLLDCATREEAVAIAQTCPAAQWCTVEVREVAPCYR</sequence>
<dbReference type="PANTHER" id="PTHR35174">
    <property type="entry name" value="BLL7171 PROTEIN-RELATED"/>
    <property type="match status" value="1"/>
</dbReference>
<name>A0A4Q7NLP4_9BURK</name>
<evidence type="ECO:0000313" key="3">
    <source>
        <dbReference type="EMBL" id="RZS85856.1"/>
    </source>
</evidence>
<gene>
    <name evidence="3" type="ORF">EV675_1886</name>
</gene>
<evidence type="ECO:0000259" key="2">
    <source>
        <dbReference type="Pfam" id="PF03795"/>
    </source>
</evidence>